<dbReference type="GO" id="GO:0003677">
    <property type="term" value="F:DNA binding"/>
    <property type="evidence" value="ECO:0007669"/>
    <property type="project" value="UniProtKB-UniRule"/>
</dbReference>
<dbReference type="PANTHER" id="PTHR33064">
    <property type="entry name" value="POL PROTEIN"/>
    <property type="match status" value="1"/>
</dbReference>
<evidence type="ECO:0000256" key="18">
    <source>
        <dbReference type="ARBA" id="ARBA00023280"/>
    </source>
</evidence>
<evidence type="ECO:0000256" key="16">
    <source>
        <dbReference type="ARBA" id="ARBA00023125"/>
    </source>
</evidence>
<dbReference type="EC" id="2.7.7.49" evidence="19"/>
<dbReference type="InterPro" id="IPR001462">
    <property type="entry name" value="DNApol_viral_C"/>
</dbReference>
<evidence type="ECO:0000256" key="5">
    <source>
        <dbReference type="ARBA" id="ARBA00022632"/>
    </source>
</evidence>
<feature type="site" description="Priming of reverse-transcription by covalently linking the first nucleotide of the (-)DNA" evidence="19">
    <location>
        <position position="63"/>
    </location>
</feature>
<dbReference type="InterPro" id="IPR043128">
    <property type="entry name" value="Rev_trsase/Diguanyl_cyclase"/>
</dbReference>
<comment type="function">
    <text evidence="19">Multifunctional enzyme that converts the viral RNA genome into dsDNA in viral cytoplasmic capsids. This enzyme displays a DNA polymerase activity that can copy either DNA or RNA templates, and a ribonuclease H (RNase H) activity that cleaves the RNA strand of RNA-DNA heteroduplexes in a partially processive 3'- to 5'-endonucleasic mode. Neo-synthesized pregenomic RNA (pgRNA) are encapsidated together with the P protein, and reverse-transcribed inside the nucleocapsid. Initiation of reverse-transcription occurs first by binding the epsilon loop on the pgRNA genome, and is initiated by protein priming, thereby the 5'-end of (-)DNA is covalently linked to P protein. Partial (+)DNA is synthesized from the (-)DNA template and generates the relaxed circular DNA (RC-DNA) genome. After budding and infection, the RC-DNA migrates in the nucleus, and is converted into a plasmid-like covalently closed circular DNA (cccDNA). The activity of P protein does not seem to be necessary for cccDNA generation, and is presumably released from (+)DNA by host nuclear DNA repair machinery.</text>
</comment>
<dbReference type="InterPro" id="IPR037531">
    <property type="entry name" value="HBV_DPOL"/>
</dbReference>
<keyword evidence="3 19" id="KW-1113">Inhibition of host RLR pathway by virus</keyword>
<keyword evidence="5 19" id="KW-1090">Inhibition of host innate immune response by virus</keyword>
<dbReference type="SUPFAM" id="SSF56672">
    <property type="entry name" value="DNA/RNA polymerases"/>
    <property type="match status" value="1"/>
</dbReference>
<organism evidence="21 22">
    <name type="scientific">Hepatitis B virus</name>
    <name type="common">HBV</name>
    <dbReference type="NCBI Taxonomy" id="10407"/>
    <lineage>
        <taxon>Viruses</taxon>
        <taxon>Riboviria</taxon>
        <taxon>Pararnavirae</taxon>
        <taxon>Artverviricota</taxon>
        <taxon>Revtraviricetes</taxon>
        <taxon>Blubervirales</taxon>
        <taxon>Hepadnaviridae</taxon>
        <taxon>Orthohepadnavirus</taxon>
        <taxon>Orthohepadnavirus hominoidei</taxon>
    </lineage>
</organism>
<proteinExistence type="inferred from homology"/>
<comment type="domain">
    <text evidence="19">Terminal protein domain (TP) is hepadnavirus-specific. Spacer domain is highly variable and separates the TP and RT domains. Polymerase/reverse-transcriptase domain (RT) and ribonuclease H domain (RH) are similar to retrovirus reverse transcriptase/RNase H.</text>
</comment>
<evidence type="ECO:0000256" key="4">
    <source>
        <dbReference type="ARBA" id="ARBA00022581"/>
    </source>
</evidence>
<dbReference type="InterPro" id="IPR000477">
    <property type="entry name" value="RT_dom"/>
</dbReference>
<comment type="miscellaneous">
    <text evidence="19">Hepadnaviral virions contain probably just one P protein molecule per particle.</text>
</comment>
<dbReference type="GO" id="GO:0004523">
    <property type="term" value="F:RNA-DNA hybrid ribonuclease activity"/>
    <property type="evidence" value="ECO:0007669"/>
    <property type="project" value="UniProtKB-UniRule"/>
</dbReference>
<dbReference type="EMBL" id="AB287324">
    <property type="protein sequence ID" value="BAF95047.1"/>
    <property type="molecule type" value="Genomic_DNA"/>
</dbReference>
<feature type="region of interest" description="Terminal protein domain (TP)" evidence="19">
    <location>
        <begin position="1"/>
        <end position="177"/>
    </location>
</feature>
<keyword evidence="6 19" id="KW-0808">Transferase</keyword>
<keyword evidence="18 19" id="KW-0899">Viral immunoevasion</keyword>
<keyword evidence="9 19" id="KW-0540">Nuclease</keyword>
<evidence type="ECO:0000313" key="22">
    <source>
        <dbReference type="Proteomes" id="UP000109250"/>
    </source>
</evidence>
<dbReference type="GO" id="GO:0003887">
    <property type="term" value="F:DNA-directed DNA polymerase activity"/>
    <property type="evidence" value="ECO:0007669"/>
    <property type="project" value="UniProtKB-UniRule"/>
</dbReference>
<feature type="binding site" evidence="19">
    <location>
        <position position="475"/>
    </location>
    <ligand>
        <name>Mg(2+)</name>
        <dbReference type="ChEBI" id="CHEBI:18420"/>
        <note>catalytic</note>
    </ligand>
</feature>
<keyword evidence="8 19" id="KW-0235">DNA replication</keyword>
<dbReference type="Proteomes" id="UP000109250">
    <property type="component" value="Genome"/>
</dbReference>
<comment type="catalytic activity">
    <reaction evidence="19">
        <text>DNA(n) + a 2'-deoxyribonucleoside 5'-triphosphate = DNA(n+1) + diphosphate</text>
        <dbReference type="Rhea" id="RHEA:22508"/>
        <dbReference type="Rhea" id="RHEA-COMP:17339"/>
        <dbReference type="Rhea" id="RHEA-COMP:17340"/>
        <dbReference type="ChEBI" id="CHEBI:33019"/>
        <dbReference type="ChEBI" id="CHEBI:61560"/>
        <dbReference type="ChEBI" id="CHEBI:173112"/>
        <dbReference type="EC" id="2.7.7.7"/>
    </reaction>
</comment>
<protein>
    <recommendedName>
        <fullName evidence="19">Protein P</fullName>
    </recommendedName>
    <domain>
        <recommendedName>
            <fullName evidence="19">DNA-directed DNA polymerase</fullName>
            <ecNumber evidence="19">2.7.7.7</ecNumber>
        </recommendedName>
    </domain>
    <domain>
        <recommendedName>
            <fullName evidence="19">RNA-directed DNA polymerase</fullName>
            <ecNumber evidence="19">2.7.7.49</ecNumber>
        </recommendedName>
    </domain>
    <domain>
        <recommendedName>
            <fullName evidence="19">Ribonuclease H</fullName>
            <ecNumber evidence="19">3.1.26.4</ecNumber>
        </recommendedName>
    </domain>
</protein>
<evidence type="ECO:0000256" key="19">
    <source>
        <dbReference type="HAMAP-Rule" id="MF_04073"/>
    </source>
</evidence>
<evidence type="ECO:0000259" key="20">
    <source>
        <dbReference type="PROSITE" id="PS50878"/>
    </source>
</evidence>
<name>A9CM66_HBV</name>
<dbReference type="EC" id="2.7.7.7" evidence="19"/>
<keyword evidence="13 19" id="KW-0460">Magnesium</keyword>
<reference evidence="21 22" key="1">
    <citation type="journal article" date="2007" name="J. Infect. Dis.">
        <title>Classification of hepatitis B virus genotype B into 2 major types based on characterization of a novel subgenotype in Arctic indigenous populations.</title>
        <authorList>
            <person name="Sakamoto T."/>
            <person name="Tanaka Y."/>
            <person name="Simonetti J."/>
            <person name="Osiowy C."/>
            <person name="Borresen M.L."/>
            <person name="Koch A."/>
            <person name="Kurbanov F."/>
            <person name="Sugiyama M."/>
            <person name="Minuk G.Y."/>
            <person name="McMahon B.J."/>
            <person name="Joh T."/>
            <person name="Mizokami M."/>
        </authorList>
    </citation>
    <scope>NUCLEOTIDE SEQUENCE [LARGE SCALE GENOMIC DNA]</scope>
    <source>
        <strain evidence="21">Greenland-5</strain>
    </source>
</reference>
<evidence type="ECO:0000256" key="14">
    <source>
        <dbReference type="ARBA" id="ARBA00022918"/>
    </source>
</evidence>
<keyword evidence="12 19" id="KW-0378">Hydrolase</keyword>
<keyword evidence="17 19" id="KW-0511">Multifunctional enzyme</keyword>
<dbReference type="InterPro" id="IPR051320">
    <property type="entry name" value="Viral_Replic_Matur_Polypro"/>
</dbReference>
<organismHost>
    <name type="scientific">Homo sapiens</name>
    <name type="common">Human</name>
    <dbReference type="NCBI Taxonomy" id="9606"/>
</organismHost>
<evidence type="ECO:0000256" key="13">
    <source>
        <dbReference type="ARBA" id="ARBA00022842"/>
    </source>
</evidence>
<feature type="binding site" evidence="19">
    <location>
        <position position="353"/>
    </location>
    <ligand>
        <name>Mg(2+)</name>
        <dbReference type="ChEBI" id="CHEBI:18420"/>
        <note>catalytic</note>
    </ligand>
</feature>
<comment type="activity regulation">
    <text evidence="19">Activated by host HSP70 and HSP40 in vitro to be able to bind the epsilon loop of the pgRNA. Because deletion of the RNase H region renders the protein partly chaperone-independent, the chaperones may be needed indirectly to relieve occlusion of the RNA-binding site by this domain. Inhibited by several reverse-transcriptase inhibitors: Lamivudine, Adefovir and Entecavir.</text>
</comment>
<dbReference type="Pfam" id="PF00336">
    <property type="entry name" value="DNA_pol_viral_C"/>
    <property type="match status" value="1"/>
</dbReference>
<evidence type="ECO:0000256" key="6">
    <source>
        <dbReference type="ARBA" id="ARBA00022679"/>
    </source>
</evidence>
<evidence type="ECO:0000256" key="11">
    <source>
        <dbReference type="ARBA" id="ARBA00022759"/>
    </source>
</evidence>
<dbReference type="InterPro" id="IPR043502">
    <property type="entry name" value="DNA/RNA_pol_sf"/>
</dbReference>
<evidence type="ECO:0000256" key="17">
    <source>
        <dbReference type="ARBA" id="ARBA00023268"/>
    </source>
</evidence>
<dbReference type="Pfam" id="PF00078">
    <property type="entry name" value="RVT_1"/>
    <property type="match status" value="1"/>
</dbReference>
<evidence type="ECO:0000256" key="9">
    <source>
        <dbReference type="ARBA" id="ARBA00022722"/>
    </source>
</evidence>
<dbReference type="Gene3D" id="3.30.70.270">
    <property type="match status" value="1"/>
</dbReference>
<dbReference type="InterPro" id="IPR000201">
    <property type="entry name" value="DNApol_viral_N"/>
</dbReference>
<evidence type="ECO:0000256" key="7">
    <source>
        <dbReference type="ARBA" id="ARBA00022695"/>
    </source>
</evidence>
<keyword evidence="14 19" id="KW-0695">RNA-directed DNA polymerase</keyword>
<evidence type="ECO:0000313" key="21">
    <source>
        <dbReference type="EMBL" id="BAF95047.1"/>
    </source>
</evidence>
<dbReference type="PANTHER" id="PTHR33064:SF29">
    <property type="entry name" value="PEPTIDASE A2 DOMAIN-CONTAINING PROTEIN-RELATED"/>
    <property type="match status" value="1"/>
</dbReference>
<keyword evidence="11 19" id="KW-0255">Endonuclease</keyword>
<keyword evidence="7 19" id="KW-0548">Nucleotidyltransferase</keyword>
<evidence type="ECO:0000256" key="2">
    <source>
        <dbReference type="ARBA" id="ARBA00007994"/>
    </source>
</evidence>
<comment type="catalytic activity">
    <reaction evidence="1 19">
        <text>Endonucleolytic cleavage to 5'-phosphomonoester.</text>
        <dbReference type="EC" id="3.1.26.4"/>
    </reaction>
</comment>
<feature type="domain" description="Reverse transcriptase" evidence="20">
    <location>
        <begin position="281"/>
        <end position="524"/>
    </location>
</feature>
<evidence type="ECO:0000256" key="1">
    <source>
        <dbReference type="ARBA" id="ARBA00000077"/>
    </source>
</evidence>
<accession>A9CM66</accession>
<keyword evidence="4 19" id="KW-0945">Host-virus interaction</keyword>
<feature type="binding site" evidence="19">
    <location>
        <position position="476"/>
    </location>
    <ligand>
        <name>Mg(2+)</name>
        <dbReference type="ChEBI" id="CHEBI:18420"/>
        <note>catalytic</note>
    </ligand>
</feature>
<keyword evidence="15 19" id="KW-0239">DNA-directed DNA polymerase</keyword>
<evidence type="ECO:0000256" key="12">
    <source>
        <dbReference type="ARBA" id="ARBA00022801"/>
    </source>
</evidence>
<comment type="catalytic activity">
    <reaction evidence="19">
        <text>DNA(n) + a 2'-deoxyribonucleoside 5'-triphosphate = DNA(n+1) + diphosphate</text>
        <dbReference type="Rhea" id="RHEA:22508"/>
        <dbReference type="Rhea" id="RHEA-COMP:17339"/>
        <dbReference type="Rhea" id="RHEA-COMP:17340"/>
        <dbReference type="ChEBI" id="CHEBI:33019"/>
        <dbReference type="ChEBI" id="CHEBI:61560"/>
        <dbReference type="ChEBI" id="CHEBI:173112"/>
        <dbReference type="EC" id="2.7.7.49"/>
    </reaction>
</comment>
<evidence type="ECO:0000256" key="3">
    <source>
        <dbReference type="ARBA" id="ARBA00022482"/>
    </source>
</evidence>
<comment type="caution">
    <text evidence="19">Lacks conserved residue(s) required for the propagation of feature annotation.</text>
</comment>
<evidence type="ECO:0000256" key="8">
    <source>
        <dbReference type="ARBA" id="ARBA00022705"/>
    </source>
</evidence>
<comment type="similarity">
    <text evidence="2 19">Belongs to the hepadnaviridae P protein family.</text>
</comment>
<organismHost>
    <name type="scientific">Pan troglodytes</name>
    <name type="common">Chimpanzee</name>
    <dbReference type="NCBI Taxonomy" id="9598"/>
</organismHost>
<keyword evidence="16 19" id="KW-0238">DNA-binding</keyword>
<sequence>MPLSYQHFRKLLLLDDDAGPLEEELPRLADQDLNHRVAEDLNLGNPNVSIPWTHKVGNFTGLYSSTVPVFNPEWQTPSFPNIHLHENIIDRCTQFVGPLTVNENRRLKLIMPARFYPNTTKYLPLDKGIKPYYPEHVVNHYFQTRHYLHTLWKAGILYKRETTRSASFCGSPYSWEQELHHGTSGSRHTHLSASSSSSCFHQSAGRKVAYSHFSTSKRHSSSSHAVELHHVPPNSSRSQSQGSVLSCWWLQFRNSEPCSEYCLFHIVNLIKDWGPCTEHGEHRIRTPRTPARVTGGVFLVDKNPHNTAESRLVVDFSQFSRGNTRVSWPKFAVPNLQSLTNLLSSNLSWLSLDVSAAFYHLPLHPAAMPHLLVGSSGLSRYVARLSSNSRIINHQHRTMQNLHDSCSRNLYVSLMLLYKTYGRKLHLYSHPIILGFRKIPMGVGLSPFLLAQFTSAICSVVRRAFPHCLAFSYMDDLVLGAKSEHHLESLYAAVTNFLLSLGIHLNPHKTKRWGYSLNFMGYVIGSWGTLPQEHIVSKIKQCFRKLPVNRPIDWKVCQRIVGLLGFAAPFTQCGYPALMPLYACIQAKQAFTFSPTYKAFLHNQYLNLYPVARQRSGLCQVFADATPTGWGLAIGHQRMRGTFVSPLPIHTAELLAACFARSRSGAKLIGTDNSVVLSRKYTSFPWLLGCTANWILRGTSFVYVPSALNPADDPSRGRLGLHRPLLRLLYRPTTGRTSLYADSPSVPSHLPVRVHFASPLHVAWRPP</sequence>
<feature type="region of interest" description="Polymerase/reverse transcriptase domain (RT)" evidence="19">
    <location>
        <begin position="271"/>
        <end position="614"/>
    </location>
</feature>
<evidence type="ECO:0000256" key="15">
    <source>
        <dbReference type="ARBA" id="ARBA00022932"/>
    </source>
</evidence>
<dbReference type="GO" id="GO:0003964">
    <property type="term" value="F:RNA-directed DNA polymerase activity"/>
    <property type="evidence" value="ECO:0007669"/>
    <property type="project" value="UniProtKB-UniRule"/>
</dbReference>
<dbReference type="HAMAP" id="MF_04073">
    <property type="entry name" value="HBV_DPOL"/>
    <property type="match status" value="1"/>
</dbReference>
<comment type="domain">
    <text evidence="19">The polymerase/reverse transcriptase (RT) and ribonuclease H (RH) domains are structured in five subdomains: finger, palm, thumb, connection and RNase H. Within the palm subdomain, the 'primer grip' region is thought to be involved in the positioning of the primer terminus for accommodating the incoming nucleotide. The RH domain stabilizes the association of RT with primer-template.</text>
</comment>
<evidence type="ECO:0000256" key="10">
    <source>
        <dbReference type="ARBA" id="ARBA00022723"/>
    </source>
</evidence>
<dbReference type="GO" id="GO:0006260">
    <property type="term" value="P:DNA replication"/>
    <property type="evidence" value="ECO:0007669"/>
    <property type="project" value="UniProtKB-UniRule"/>
</dbReference>
<dbReference type="GO" id="GO:0046872">
    <property type="term" value="F:metal ion binding"/>
    <property type="evidence" value="ECO:0007669"/>
    <property type="project" value="UniProtKB-UniRule"/>
</dbReference>
<dbReference type="PROSITE" id="PS50878">
    <property type="entry name" value="RT_POL"/>
    <property type="match status" value="1"/>
</dbReference>
<dbReference type="EC" id="3.1.26.4" evidence="19"/>
<dbReference type="Pfam" id="PF00242">
    <property type="entry name" value="DNA_pol_viral_N"/>
    <property type="match status" value="2"/>
</dbReference>
<gene>
    <name evidence="19" type="primary">P</name>
</gene>
<keyword evidence="10 19" id="KW-0479">Metal-binding</keyword>
<dbReference type="GO" id="GO:0052170">
    <property type="term" value="P:symbiont-mediated suppression of host innate immune response"/>
    <property type="evidence" value="ECO:0007669"/>
    <property type="project" value="UniProtKB-UniRule"/>
</dbReference>
<dbReference type="FunFam" id="3.30.70.270:FF:000009">
    <property type="entry name" value="Protein P"/>
    <property type="match status" value="1"/>
</dbReference>